<name>A0A2P2NE46_RHIMU</name>
<dbReference type="EMBL" id="GGEC01060272">
    <property type="protein sequence ID" value="MBX40756.1"/>
    <property type="molecule type" value="Transcribed_RNA"/>
</dbReference>
<reference evidence="1" key="1">
    <citation type="submission" date="2018-02" db="EMBL/GenBank/DDBJ databases">
        <title>Rhizophora mucronata_Transcriptome.</title>
        <authorList>
            <person name="Meera S.P."/>
            <person name="Sreeshan A."/>
            <person name="Augustine A."/>
        </authorList>
    </citation>
    <scope>NUCLEOTIDE SEQUENCE</scope>
    <source>
        <tissue evidence="1">Leaf</tissue>
    </source>
</reference>
<sequence>MALLAAGINCTASEIRIAISKFTMS</sequence>
<proteinExistence type="predicted"/>
<dbReference type="AlphaFoldDB" id="A0A2P2NE46"/>
<protein>
    <submittedName>
        <fullName evidence="1">Uncharacterized protein</fullName>
    </submittedName>
</protein>
<accession>A0A2P2NE46</accession>
<evidence type="ECO:0000313" key="1">
    <source>
        <dbReference type="EMBL" id="MBX40756.1"/>
    </source>
</evidence>
<organism evidence="1">
    <name type="scientific">Rhizophora mucronata</name>
    <name type="common">Asiatic mangrove</name>
    <dbReference type="NCBI Taxonomy" id="61149"/>
    <lineage>
        <taxon>Eukaryota</taxon>
        <taxon>Viridiplantae</taxon>
        <taxon>Streptophyta</taxon>
        <taxon>Embryophyta</taxon>
        <taxon>Tracheophyta</taxon>
        <taxon>Spermatophyta</taxon>
        <taxon>Magnoliopsida</taxon>
        <taxon>eudicotyledons</taxon>
        <taxon>Gunneridae</taxon>
        <taxon>Pentapetalae</taxon>
        <taxon>rosids</taxon>
        <taxon>fabids</taxon>
        <taxon>Malpighiales</taxon>
        <taxon>Rhizophoraceae</taxon>
        <taxon>Rhizophora</taxon>
    </lineage>
</organism>